<feature type="compositionally biased region" description="Low complexity" evidence="1">
    <location>
        <begin position="349"/>
        <end position="366"/>
    </location>
</feature>
<reference evidence="2 3" key="1">
    <citation type="submission" date="2019-03" db="EMBL/GenBank/DDBJ databases">
        <title>First draft genome of Liparis tanakae, snailfish: a comprehensive survey of snailfish specific genes.</title>
        <authorList>
            <person name="Kim W."/>
            <person name="Song I."/>
            <person name="Jeong J.-H."/>
            <person name="Kim D."/>
            <person name="Kim S."/>
            <person name="Ryu S."/>
            <person name="Song J.Y."/>
            <person name="Lee S.K."/>
        </authorList>
    </citation>
    <scope>NUCLEOTIDE SEQUENCE [LARGE SCALE GENOMIC DNA]</scope>
    <source>
        <tissue evidence="2">Muscle</tissue>
    </source>
</reference>
<feature type="compositionally biased region" description="Basic and acidic residues" evidence="1">
    <location>
        <begin position="232"/>
        <end position="255"/>
    </location>
</feature>
<accession>A0A4Z2IM27</accession>
<feature type="compositionally biased region" description="Low complexity" evidence="1">
    <location>
        <begin position="208"/>
        <end position="219"/>
    </location>
</feature>
<feature type="compositionally biased region" description="Basic and acidic residues" evidence="1">
    <location>
        <begin position="714"/>
        <end position="723"/>
    </location>
</feature>
<feature type="compositionally biased region" description="Basic and acidic residues" evidence="1">
    <location>
        <begin position="496"/>
        <end position="517"/>
    </location>
</feature>
<dbReference type="Proteomes" id="UP000314294">
    <property type="component" value="Unassembled WGS sequence"/>
</dbReference>
<feature type="compositionally biased region" description="Low complexity" evidence="1">
    <location>
        <begin position="90"/>
        <end position="108"/>
    </location>
</feature>
<feature type="compositionally biased region" description="Basic and acidic residues" evidence="1">
    <location>
        <begin position="371"/>
        <end position="406"/>
    </location>
</feature>
<keyword evidence="3" id="KW-1185">Reference proteome</keyword>
<gene>
    <name evidence="2" type="ORF">EYF80_010882</name>
</gene>
<feature type="region of interest" description="Disordered" evidence="1">
    <location>
        <begin position="713"/>
        <end position="737"/>
    </location>
</feature>
<dbReference type="AlphaFoldDB" id="A0A4Z2IM27"/>
<feature type="compositionally biased region" description="Acidic residues" evidence="1">
    <location>
        <begin position="314"/>
        <end position="332"/>
    </location>
</feature>
<evidence type="ECO:0000313" key="3">
    <source>
        <dbReference type="Proteomes" id="UP000314294"/>
    </source>
</evidence>
<feature type="region of interest" description="Disordered" evidence="1">
    <location>
        <begin position="659"/>
        <end position="679"/>
    </location>
</feature>
<organism evidence="2 3">
    <name type="scientific">Liparis tanakae</name>
    <name type="common">Tanaka's snailfish</name>
    <dbReference type="NCBI Taxonomy" id="230148"/>
    <lineage>
        <taxon>Eukaryota</taxon>
        <taxon>Metazoa</taxon>
        <taxon>Chordata</taxon>
        <taxon>Craniata</taxon>
        <taxon>Vertebrata</taxon>
        <taxon>Euteleostomi</taxon>
        <taxon>Actinopterygii</taxon>
        <taxon>Neopterygii</taxon>
        <taxon>Teleostei</taxon>
        <taxon>Neoteleostei</taxon>
        <taxon>Acanthomorphata</taxon>
        <taxon>Eupercaria</taxon>
        <taxon>Perciformes</taxon>
        <taxon>Cottioidei</taxon>
        <taxon>Cottales</taxon>
        <taxon>Liparidae</taxon>
        <taxon>Liparis</taxon>
    </lineage>
</organism>
<protein>
    <submittedName>
        <fullName evidence="2">Uncharacterized protein</fullName>
    </submittedName>
</protein>
<comment type="caution">
    <text evidence="2">The sequence shown here is derived from an EMBL/GenBank/DDBJ whole genome shotgun (WGS) entry which is preliminary data.</text>
</comment>
<evidence type="ECO:0000313" key="2">
    <source>
        <dbReference type="EMBL" id="TNN78956.1"/>
    </source>
</evidence>
<evidence type="ECO:0000256" key="1">
    <source>
        <dbReference type="SAM" id="MobiDB-lite"/>
    </source>
</evidence>
<sequence>MCEANVLRVTREAGSTVPVCPSGNPTKAAPHWMEGKIKTTTTTNTAQKESDEENLTGAGRVRAAEGGGGGVDVQQGAHLQHQQEERQRHALGVQQQQADAQQPAEQQQRGGVDRPQPVGLHGGPPGLLGASAQLPVVQRAPHALVDLRDEVVQLGLGADARAGSVARRRRRRRTAGRSRRPGLREHGERVEPDQGQAQRHEAEGGPGQDPLGQDDQLGQVPEAVLGSGADGPVERQAHGQQREDPAGREHRPARRVEVAVVAEEAAQQVGPQGQGADGEDVVEVLQPAVLQPGEGREERRRLAGALLLPTGVEGEGEVEDADEEPQASEEGEAFFPHRGRRQRRGGQDARGLQGVVAGGQQQAVPVETDGDVERQGEHQEGHGAALRDHVAVREQRGAAQERHQEVGGEEAPQGRPAGAARPALFPAGRSASASSPEEEELRAEGGGGQTPHRLHVAPRPQLGGGGAHRRRQRRDNGAPQAGAVLPEQHVGQLGQDETRQAGERQDDEARGHLERVEPSPGGAAGVPDGGEVGLQRGGQLRGGGPALLNRGEVLGGEAGELGLQLREALGGDVFGHAGVRLKETVDLQKQDGHKSASSWLRPPTAPSVCPWGGNTGRSTCPTLLYGMGTPSSRARVGTRSVWGTTSGSLYKREVKKQPFPSATNLGRRRGEQGGGTVEEDGGVRLLLTFPAVIPGVRHPVVTHHHQQGVVLQPVDHRPGRGDARMSGQRDQLRGLLQ</sequence>
<feature type="compositionally biased region" description="Gly residues" evidence="1">
    <location>
        <begin position="522"/>
        <end position="544"/>
    </location>
</feature>
<name>A0A4Z2IM27_9TELE</name>
<dbReference type="EMBL" id="SRLO01000069">
    <property type="protein sequence ID" value="TNN78956.1"/>
    <property type="molecule type" value="Genomic_DNA"/>
</dbReference>
<feature type="compositionally biased region" description="Low complexity" evidence="1">
    <location>
        <begin position="409"/>
        <end position="435"/>
    </location>
</feature>
<proteinExistence type="predicted"/>
<feature type="compositionally biased region" description="Basic and acidic residues" evidence="1">
    <location>
        <begin position="182"/>
        <end position="203"/>
    </location>
</feature>
<feature type="region of interest" description="Disordered" evidence="1">
    <location>
        <begin position="307"/>
        <end position="544"/>
    </location>
</feature>
<feature type="region of interest" description="Disordered" evidence="1">
    <location>
        <begin position="10"/>
        <end position="130"/>
    </location>
</feature>
<feature type="compositionally biased region" description="Basic residues" evidence="1">
    <location>
        <begin position="166"/>
        <end position="181"/>
    </location>
</feature>
<feature type="region of interest" description="Disordered" evidence="1">
    <location>
        <begin position="161"/>
        <end position="255"/>
    </location>
</feature>